<feature type="compositionally biased region" description="Basic and acidic residues" evidence="3">
    <location>
        <begin position="508"/>
        <end position="531"/>
    </location>
</feature>
<evidence type="ECO:0000256" key="1">
    <source>
        <dbReference type="ARBA" id="ARBA00022737"/>
    </source>
</evidence>
<evidence type="ECO:0000259" key="4">
    <source>
        <dbReference type="SMART" id="SM00220"/>
    </source>
</evidence>
<feature type="region of interest" description="Disordered" evidence="3">
    <location>
        <begin position="478"/>
        <end position="532"/>
    </location>
</feature>
<accession>A0A9P0MVA5</accession>
<dbReference type="Pfam" id="PF07714">
    <property type="entry name" value="PK_Tyr_Ser-Thr"/>
    <property type="match status" value="1"/>
</dbReference>
<gene>
    <name evidence="5" type="ORF">NEZAVI_LOCUS13861</name>
</gene>
<dbReference type="OrthoDB" id="8187887at2759"/>
<dbReference type="Pfam" id="PF12796">
    <property type="entry name" value="Ank_2"/>
    <property type="match status" value="2"/>
</dbReference>
<dbReference type="Gene3D" id="1.10.510.10">
    <property type="entry name" value="Transferase(Phosphotransferase) domain 1"/>
    <property type="match status" value="2"/>
</dbReference>
<sequence>MISNLPISVQGVMTRSKNANKKKGRKRGTAESGYTSARRREEKKFQPIAVVFKGEEIQEIAGILGVPEPDDSQTLLGAVVLNKFDVVKKLLKDGFSIDSCKEDGVTPLMWAVRLKHREMAKLLIKRGANLNMADSEGNTALMTAASTKSWTQDLFLDIWNIIKDSGFNINHSNKTGNTILHFAVKRNWGVVVDLITMDGANPNLATNKGVTPIMMACSRHQVNIIETLLAHSADISLEDQKGCTACCYAIAYMIQKRNVTIEFAIEEMISSMRTDNSKLSVKCYLKRRLELLLNPPEENFSKTIFSVIIHIITFFLRFVVEGMSVLLQLNVFKTVRNAIEKHIKDNDYIIALLKILTELVRYCECCTSHIPWENVALAFNEAGIPCVCLRLQKRFGNSPSLHATFLPLFLTCKHPMTKLWLQKNFKSLSHHYRQYIQIQSVQSEYNFYPNEAHSQMVRKCSLHFKQLIGQLQRGNIIQQEQKQTKKKKDKALDKKNNSQQSVNFFKKNSSEADKLSLKPDENKKQSNKEENIIIAVISNKKKEERTINPEDHKPNTPQETYWPLDKIIDVQTKTEESELEIEEETEDLTIYPKWREEFREGCQLFGINIENNIQKYDKEIGNGDVMSEEVCTNKEVELKISELDSLFDNVLNIFEVSWQEDFIHGYEDVDSGIKDYLKLMYALPNMEMYHWSEVTQKWKDLCNTLRLKWPESGDKIIPDLKTFLQNFTEGLNEIQFMKTQDRESSLSSDQDIDQGNSNSVISIEQFIRENQEEMHLKIKKYCNSINDDDVNSTESLSQQNEEECEPQNECSLEEICVPTPNQLQEQNLIKEASLQLEVNETQVTEEFTTVNSEDVYEKSEALKIGFVSTSVEKNNDGICLEIDSTNIHEKEDKEISVGSTNEEKPCNTKCSNAESLKIDKNVEEQLEIWMVAETPNFPSKTPFPPPGFIQLQLSKLKEIYHQNWRQTEFVKKRYSKHITTLKCVRSVLIKDIIMPPPHLQMHFLMEHGGSFGSVTLALDLNSGKPLVVKRLAQNGSIALRMRAWKIHSLMRRLLYVYSEFLVPFTHCVDTERFILLATPLCQRNINEHLALLKSTGCFTREKAVSLVQQTMAGLHYLHSQEPPIVHGNLKPTNLLLDAAGNLRLADFGIHETIGGLHYLHPQESPIVHSKVKPTNLLIDAAGNLRVADIGVHETTYQQLCTSMKAALWWSRETYWHYRIDWTVMATCSSDVQVLGMLSHYILTAGLHPFGRTPADIVRSLIQGTPILKLDNHEALDLISWMLSAVPEKRPTTSDIMKHVFHWDKNKRWKFLLVCAGIMENISLTLVLEHFHKSIDKYALQHKINTNWDAMASKPLNTAISRTGYKETISGLLCLLKDNHPSSSSWFLPSFPSLPFILCRLLEDSPWFSHPDLAQFRSL</sequence>
<feature type="domain" description="Protein kinase" evidence="4">
    <location>
        <begin position="1001"/>
        <end position="1301"/>
    </location>
</feature>
<dbReference type="InterPro" id="IPR002110">
    <property type="entry name" value="Ankyrin_rpt"/>
</dbReference>
<dbReference type="Gene3D" id="1.25.40.20">
    <property type="entry name" value="Ankyrin repeat-containing domain"/>
    <property type="match status" value="2"/>
</dbReference>
<dbReference type="SMART" id="SM00248">
    <property type="entry name" value="ANK"/>
    <property type="match status" value="5"/>
</dbReference>
<organism evidence="5 6">
    <name type="scientific">Nezara viridula</name>
    <name type="common">Southern green stink bug</name>
    <name type="synonym">Cimex viridulus</name>
    <dbReference type="NCBI Taxonomy" id="85310"/>
    <lineage>
        <taxon>Eukaryota</taxon>
        <taxon>Metazoa</taxon>
        <taxon>Ecdysozoa</taxon>
        <taxon>Arthropoda</taxon>
        <taxon>Hexapoda</taxon>
        <taxon>Insecta</taxon>
        <taxon>Pterygota</taxon>
        <taxon>Neoptera</taxon>
        <taxon>Paraneoptera</taxon>
        <taxon>Hemiptera</taxon>
        <taxon>Heteroptera</taxon>
        <taxon>Panheteroptera</taxon>
        <taxon>Pentatomomorpha</taxon>
        <taxon>Pentatomoidea</taxon>
        <taxon>Pentatomidae</taxon>
        <taxon>Pentatominae</taxon>
        <taxon>Nezara</taxon>
    </lineage>
</organism>
<evidence type="ECO:0000256" key="2">
    <source>
        <dbReference type="ARBA" id="ARBA00023043"/>
    </source>
</evidence>
<evidence type="ECO:0000256" key="3">
    <source>
        <dbReference type="SAM" id="MobiDB-lite"/>
    </source>
</evidence>
<dbReference type="InterPro" id="IPR001245">
    <property type="entry name" value="Ser-Thr/Tyr_kinase_cat_dom"/>
</dbReference>
<feature type="region of interest" description="Disordered" evidence="3">
    <location>
        <begin position="13"/>
        <end position="40"/>
    </location>
</feature>
<reference evidence="5" key="1">
    <citation type="submission" date="2022-01" db="EMBL/GenBank/DDBJ databases">
        <authorList>
            <person name="King R."/>
        </authorList>
    </citation>
    <scope>NUCLEOTIDE SEQUENCE</scope>
</reference>
<dbReference type="EMBL" id="OV725082">
    <property type="protein sequence ID" value="CAH1405715.1"/>
    <property type="molecule type" value="Genomic_DNA"/>
</dbReference>
<keyword evidence="2" id="KW-0040">ANK repeat</keyword>
<evidence type="ECO:0000313" key="5">
    <source>
        <dbReference type="EMBL" id="CAH1405715.1"/>
    </source>
</evidence>
<dbReference type="InterPro" id="IPR011009">
    <property type="entry name" value="Kinase-like_dom_sf"/>
</dbReference>
<keyword evidence="1" id="KW-0677">Repeat</keyword>
<evidence type="ECO:0000313" key="6">
    <source>
        <dbReference type="Proteomes" id="UP001152798"/>
    </source>
</evidence>
<proteinExistence type="predicted"/>
<dbReference type="SUPFAM" id="SSF48403">
    <property type="entry name" value="Ankyrin repeat"/>
    <property type="match status" value="1"/>
</dbReference>
<dbReference type="GO" id="GO:0005524">
    <property type="term" value="F:ATP binding"/>
    <property type="evidence" value="ECO:0007669"/>
    <property type="project" value="InterPro"/>
</dbReference>
<dbReference type="SUPFAM" id="SSF56112">
    <property type="entry name" value="Protein kinase-like (PK-like)"/>
    <property type="match status" value="2"/>
</dbReference>
<feature type="compositionally biased region" description="Polar residues" evidence="3">
    <location>
        <begin position="497"/>
        <end position="507"/>
    </location>
</feature>
<dbReference type="Proteomes" id="UP001152798">
    <property type="component" value="Chromosome 6"/>
</dbReference>
<dbReference type="Pfam" id="PF00069">
    <property type="entry name" value="Pkinase"/>
    <property type="match status" value="1"/>
</dbReference>
<name>A0A9P0MVA5_NEZVI</name>
<dbReference type="InterPro" id="IPR000719">
    <property type="entry name" value="Prot_kinase_dom"/>
</dbReference>
<dbReference type="CDD" id="cd00180">
    <property type="entry name" value="PKc"/>
    <property type="match status" value="1"/>
</dbReference>
<feature type="compositionally biased region" description="Basic residues" evidence="3">
    <location>
        <begin position="18"/>
        <end position="27"/>
    </location>
</feature>
<protein>
    <recommendedName>
        <fullName evidence="4">Protein kinase domain-containing protein</fullName>
    </recommendedName>
</protein>
<dbReference type="GO" id="GO:0004672">
    <property type="term" value="F:protein kinase activity"/>
    <property type="evidence" value="ECO:0007669"/>
    <property type="project" value="InterPro"/>
</dbReference>
<dbReference type="PANTHER" id="PTHR24126">
    <property type="entry name" value="ANKYRIN REPEAT, PH AND SEC7 DOMAIN CONTAINING PROTEIN SECG-RELATED"/>
    <property type="match status" value="1"/>
</dbReference>
<keyword evidence="6" id="KW-1185">Reference proteome</keyword>
<dbReference type="SMART" id="SM00220">
    <property type="entry name" value="S_TKc"/>
    <property type="match status" value="1"/>
</dbReference>
<dbReference type="InterPro" id="IPR036770">
    <property type="entry name" value="Ankyrin_rpt-contain_sf"/>
</dbReference>